<dbReference type="Pfam" id="PF02482">
    <property type="entry name" value="Ribosomal_S30AE"/>
    <property type="match status" value="1"/>
</dbReference>
<evidence type="ECO:0000313" key="1">
    <source>
        <dbReference type="EMBL" id="SNS78063.1"/>
    </source>
</evidence>
<dbReference type="InterPro" id="IPR003489">
    <property type="entry name" value="RHF/RaiA"/>
</dbReference>
<dbReference type="Proteomes" id="UP000198432">
    <property type="component" value="Unassembled WGS sequence"/>
</dbReference>
<reference evidence="2" key="1">
    <citation type="submission" date="2017-06" db="EMBL/GenBank/DDBJ databases">
        <authorList>
            <person name="Varghese N."/>
            <person name="Submissions S."/>
        </authorList>
    </citation>
    <scope>NUCLEOTIDE SEQUENCE [LARGE SCALE GENOMIC DNA]</scope>
    <source>
        <strain evidence="2">NKM1</strain>
    </source>
</reference>
<dbReference type="InterPro" id="IPR036567">
    <property type="entry name" value="RHF-like"/>
</dbReference>
<dbReference type="RefSeq" id="WP_089319940.1">
    <property type="nucleotide sequence ID" value="NZ_FZOQ01000013.1"/>
</dbReference>
<dbReference type="EMBL" id="FZOQ01000013">
    <property type="protein sequence ID" value="SNS78063.1"/>
    <property type="molecule type" value="Genomic_DNA"/>
</dbReference>
<protein>
    <submittedName>
        <fullName evidence="1">Putative sigma-54 modulation protein</fullName>
    </submittedName>
</protein>
<dbReference type="CDD" id="cd00552">
    <property type="entry name" value="RaiA"/>
    <property type="match status" value="1"/>
</dbReference>
<dbReference type="AlphaFoldDB" id="A0A239HB93"/>
<dbReference type="NCBIfam" id="TIGR00741">
    <property type="entry name" value="yfiA"/>
    <property type="match status" value="1"/>
</dbReference>
<dbReference type="Gene3D" id="3.30.160.100">
    <property type="entry name" value="Ribosome hibernation promotion factor-like"/>
    <property type="match status" value="1"/>
</dbReference>
<name>A0A239HB93_9BACT</name>
<proteinExistence type="predicted"/>
<organism evidence="1 2">
    <name type="scientific">Pontibacter ummariensis</name>
    <dbReference type="NCBI Taxonomy" id="1610492"/>
    <lineage>
        <taxon>Bacteria</taxon>
        <taxon>Pseudomonadati</taxon>
        <taxon>Bacteroidota</taxon>
        <taxon>Cytophagia</taxon>
        <taxon>Cytophagales</taxon>
        <taxon>Hymenobacteraceae</taxon>
        <taxon>Pontibacter</taxon>
    </lineage>
</organism>
<evidence type="ECO:0000313" key="2">
    <source>
        <dbReference type="Proteomes" id="UP000198432"/>
    </source>
</evidence>
<accession>A0A239HB93</accession>
<dbReference type="OrthoDB" id="9808702at2"/>
<sequence length="100" mass="11481">MKVQMYSINFEASEQLKSFIQQRLNKLETFYDRILDGEVFIKDNSSQSGTNNKEVEVRLFVPGTTLFSQENADSFEAATDAAVDAMRRQLKKLKDKQTAH</sequence>
<dbReference type="SUPFAM" id="SSF69754">
    <property type="entry name" value="Ribosome binding protein Y (YfiA homologue)"/>
    <property type="match status" value="1"/>
</dbReference>
<gene>
    <name evidence="1" type="ORF">SAMN06296052_11345</name>
</gene>
<keyword evidence="2" id="KW-1185">Reference proteome</keyword>